<organism evidence="2 3">
    <name type="scientific">Chengkuizengella axinellae</name>
    <dbReference type="NCBI Taxonomy" id="3064388"/>
    <lineage>
        <taxon>Bacteria</taxon>
        <taxon>Bacillati</taxon>
        <taxon>Bacillota</taxon>
        <taxon>Bacilli</taxon>
        <taxon>Bacillales</taxon>
        <taxon>Paenibacillaceae</taxon>
        <taxon>Chengkuizengella</taxon>
    </lineage>
</organism>
<keyword evidence="1" id="KW-0472">Membrane</keyword>
<proteinExistence type="predicted"/>
<name>A0ABT9IZ30_9BACL</name>
<sequence>MAKLKRCHYYFIFILFIFMSVFLAPNTLFNEEPNISKTPLSENDEMEFNPPFNANDIKQAVELKNDILEQFKDEKYAVTFANNEYEVIISEEYINKWIERLVINRVMSDNTDYINPIEILQSATTNALRYESILIIAELNNVDMEKGLFNYLESYKEEMLSIEDTRKITGILIEGLGLEDKNELFFEYDVDHYTKNYIWLQLRPKYEKENPKKNDETVVDYNDHILNLYNEDINKMLESLKLVEE</sequence>
<evidence type="ECO:0000313" key="2">
    <source>
        <dbReference type="EMBL" id="MDP5274050.1"/>
    </source>
</evidence>
<keyword evidence="1" id="KW-0812">Transmembrane</keyword>
<evidence type="ECO:0000313" key="3">
    <source>
        <dbReference type="Proteomes" id="UP001231941"/>
    </source>
</evidence>
<gene>
    <name evidence="2" type="ORF">Q5Y73_08030</name>
</gene>
<evidence type="ECO:0000256" key="1">
    <source>
        <dbReference type="SAM" id="Phobius"/>
    </source>
</evidence>
<dbReference type="RefSeq" id="WP_305991341.1">
    <property type="nucleotide sequence ID" value="NZ_JAVAMP010000002.1"/>
</dbReference>
<dbReference type="Proteomes" id="UP001231941">
    <property type="component" value="Unassembled WGS sequence"/>
</dbReference>
<keyword evidence="3" id="KW-1185">Reference proteome</keyword>
<evidence type="ECO:0008006" key="4">
    <source>
        <dbReference type="Google" id="ProtNLM"/>
    </source>
</evidence>
<accession>A0ABT9IZ30</accession>
<dbReference type="EMBL" id="JAVAMP010000002">
    <property type="protein sequence ID" value="MDP5274050.1"/>
    <property type="molecule type" value="Genomic_DNA"/>
</dbReference>
<comment type="caution">
    <text evidence="2">The sequence shown here is derived from an EMBL/GenBank/DDBJ whole genome shotgun (WGS) entry which is preliminary data.</text>
</comment>
<feature type="transmembrane region" description="Helical" evidence="1">
    <location>
        <begin position="7"/>
        <end position="29"/>
    </location>
</feature>
<reference evidence="2 3" key="1">
    <citation type="submission" date="2023-08" db="EMBL/GenBank/DDBJ databases">
        <authorList>
            <person name="Park J.-S."/>
        </authorList>
    </citation>
    <scope>NUCLEOTIDE SEQUENCE [LARGE SCALE GENOMIC DNA]</scope>
    <source>
        <strain evidence="2 3">2205SS18-9</strain>
    </source>
</reference>
<protein>
    <recommendedName>
        <fullName evidence="4">Bypass of forespore C C-terminal domain-containing protein</fullName>
    </recommendedName>
</protein>
<keyword evidence="1" id="KW-1133">Transmembrane helix</keyword>